<dbReference type="GeneID" id="17325639"/>
<dbReference type="Gramene" id="CDF38051">
    <property type="protein sequence ID" value="CDF38051"/>
    <property type="gene ID" value="CHC_T00000535001"/>
</dbReference>
<dbReference type="EMBL" id="HG001895">
    <property type="protein sequence ID" value="CDF38051.1"/>
    <property type="molecule type" value="Genomic_DNA"/>
</dbReference>
<evidence type="ECO:0000313" key="2">
    <source>
        <dbReference type="Proteomes" id="UP000012073"/>
    </source>
</evidence>
<name>R7QKQ5_CHOCR</name>
<protein>
    <submittedName>
        <fullName evidence="1">Uncharacterized protein</fullName>
    </submittedName>
</protein>
<dbReference type="Proteomes" id="UP000012073">
    <property type="component" value="Unassembled WGS sequence"/>
</dbReference>
<organism evidence="1 2">
    <name type="scientific">Chondrus crispus</name>
    <name type="common">Carrageen Irish moss</name>
    <name type="synonym">Polymorpha crispa</name>
    <dbReference type="NCBI Taxonomy" id="2769"/>
    <lineage>
        <taxon>Eukaryota</taxon>
        <taxon>Rhodophyta</taxon>
        <taxon>Florideophyceae</taxon>
        <taxon>Rhodymeniophycidae</taxon>
        <taxon>Gigartinales</taxon>
        <taxon>Gigartinaceae</taxon>
        <taxon>Chondrus</taxon>
    </lineage>
</organism>
<evidence type="ECO:0000313" key="1">
    <source>
        <dbReference type="EMBL" id="CDF38051.1"/>
    </source>
</evidence>
<accession>R7QKQ5</accession>
<reference evidence="2" key="1">
    <citation type="journal article" date="2013" name="Proc. Natl. Acad. Sci. U.S.A.">
        <title>Genome structure and metabolic features in the red seaweed Chondrus crispus shed light on evolution of the Archaeplastida.</title>
        <authorList>
            <person name="Collen J."/>
            <person name="Porcel B."/>
            <person name="Carre W."/>
            <person name="Ball S.G."/>
            <person name="Chaparro C."/>
            <person name="Tonon T."/>
            <person name="Barbeyron T."/>
            <person name="Michel G."/>
            <person name="Noel B."/>
            <person name="Valentin K."/>
            <person name="Elias M."/>
            <person name="Artiguenave F."/>
            <person name="Arun A."/>
            <person name="Aury J.M."/>
            <person name="Barbosa-Neto J.F."/>
            <person name="Bothwell J.H."/>
            <person name="Bouget F.Y."/>
            <person name="Brillet L."/>
            <person name="Cabello-Hurtado F."/>
            <person name="Capella-Gutierrez S."/>
            <person name="Charrier B."/>
            <person name="Cladiere L."/>
            <person name="Cock J.M."/>
            <person name="Coelho S.M."/>
            <person name="Colleoni C."/>
            <person name="Czjzek M."/>
            <person name="Da Silva C."/>
            <person name="Delage L."/>
            <person name="Denoeud F."/>
            <person name="Deschamps P."/>
            <person name="Dittami S.M."/>
            <person name="Gabaldon T."/>
            <person name="Gachon C.M."/>
            <person name="Groisillier A."/>
            <person name="Herve C."/>
            <person name="Jabbari K."/>
            <person name="Katinka M."/>
            <person name="Kloareg B."/>
            <person name="Kowalczyk N."/>
            <person name="Labadie K."/>
            <person name="Leblanc C."/>
            <person name="Lopez P.J."/>
            <person name="McLachlan D.H."/>
            <person name="Meslet-Cladiere L."/>
            <person name="Moustafa A."/>
            <person name="Nehr Z."/>
            <person name="Nyvall Collen P."/>
            <person name="Panaud O."/>
            <person name="Partensky F."/>
            <person name="Poulain J."/>
            <person name="Rensing S.A."/>
            <person name="Rousvoal S."/>
            <person name="Samson G."/>
            <person name="Symeonidi A."/>
            <person name="Weissenbach J."/>
            <person name="Zambounis A."/>
            <person name="Wincker P."/>
            <person name="Boyen C."/>
        </authorList>
    </citation>
    <scope>NUCLEOTIDE SEQUENCE [LARGE SCALE GENOMIC DNA]</scope>
    <source>
        <strain evidence="2">cv. Stackhouse</strain>
    </source>
</reference>
<dbReference type="RefSeq" id="XP_005717920.1">
    <property type="nucleotide sequence ID" value="XM_005717863.1"/>
</dbReference>
<sequence length="226" mass="25173">MEQAAIEEGAQLLELSGWTEGKHAVTNPDGYLQECDQNPPRGDTFLSNFVMLRHLPAVISFDIAATKKIPKSWPAIGDYLSQQVGHSFPVLALLNHSRAVRAIAGCICLNLDAIVCGIEPDAKYLMDIVFAGVNRNRLMAKEFRKMTKLMVDYYDEDCINAVYEFSKEDTDFSVDFMDALSDSALMDTPLSEMQVRMLYIAKASSYAPTRTTQAVVDSTKAPRFNI</sequence>
<dbReference type="KEGG" id="ccp:CHC_T00000535001"/>
<proteinExistence type="predicted"/>
<keyword evidence="2" id="KW-1185">Reference proteome</keyword>
<dbReference type="AlphaFoldDB" id="R7QKQ5"/>
<gene>
    <name evidence="1" type="ORF">CHC_T00000535001</name>
</gene>